<dbReference type="EMBL" id="MH363700">
    <property type="protein sequence ID" value="AWY10111.1"/>
    <property type="molecule type" value="Genomic_DNA"/>
</dbReference>
<evidence type="ECO:0000313" key="3">
    <source>
        <dbReference type="Proteomes" id="UP000305753"/>
    </source>
</evidence>
<evidence type="ECO:0000256" key="1">
    <source>
        <dbReference type="SAM" id="MobiDB-lite"/>
    </source>
</evidence>
<feature type="region of interest" description="Disordered" evidence="1">
    <location>
        <begin position="1"/>
        <end position="26"/>
    </location>
</feature>
<accession>A0A4P2TJG6</accession>
<dbReference type="Proteomes" id="UP000305753">
    <property type="component" value="Segment"/>
</dbReference>
<feature type="compositionally biased region" description="Gly residues" evidence="1">
    <location>
        <begin position="1"/>
        <end position="22"/>
    </location>
</feature>
<protein>
    <submittedName>
        <fullName evidence="2">Minor tail protein</fullName>
    </submittedName>
</protein>
<sequence length="793" mass="86845">MSTISTGGGSGGIGGGGTGSGSSDGFAGTKNPGTVLYIKGDETTAGSWRLAMIGSEIYAQELSGGSWVNRSLVGKTNADAKVDTFASNENQKHTLYVKGKDAVSGSWRFRVNNNRVDIEIYTGSAWVNRGTLGSSFMADEFKVNTYGGGLFYHNHEERFPMVLANPGRQVTVGAGNGFVNVRSKDGTIRSVQEQFDKRWYWQQPTQDSSKAGHTFEYVLNTVLPYAFKDVQFNCDKADIPMRLVIKDNNDRLIYESIDSIDWNSSEFTFETKHKTKVGTNTITTPYDFYINKLIGGVKLILEFQSSVSLKGKTVGQTFTPSIGIFSTLVHEAKLQDKPFNFDSINAGESVFFKQLRNNTLYKNVVSVLYPESKDTVVEPARATAPIYSGRKIAVQGGTEPDGTGTVSKTLESAVLYTEFTSLIAIEFRPMESYNGKLIYQLYASQGVPGETGYIAKHRLIGETAAENVNILKGALSLFTFDAPIEVAPNIHYYYEVLRDGGLPLDVHVGVGTNEPFRRIFYRTVEHKTIAVVDELPTTADKTKWNAMQPKSEKGQANGYAGLDADGKLPMAQVPDALVGGVQYKGVWDASTNTPEIPKAKDTNKGFYYRVSVEGTTEIDGTNQWSVGDWIISDGKQWDRIDNTESVTSVAGKKGAVVLNKNDVGLDKVDNTSDLEKPVSTATQNALNQKENAFTKNTGFNKNFGISATDVAKGNHAFDKPVDTTGRSNGDVPYFDEASGTIKFKAMTAGGDSNFKDELNAIVQWIESLHPNDRALQSEDSTLIRWGTDNFIIW</sequence>
<evidence type="ECO:0000313" key="2">
    <source>
        <dbReference type="EMBL" id="AWY10111.1"/>
    </source>
</evidence>
<name>A0A4P2TJG6_9CAUD</name>
<reference evidence="2 3" key="1">
    <citation type="submission" date="2018-05" db="EMBL/GenBank/DDBJ databases">
        <title>Whole genome sequencing of Vibrio phage VP-1.</title>
        <authorList>
            <person name="Nandita M."/>
            <person name="Bhat S.G."/>
        </authorList>
    </citation>
    <scope>NUCLEOTIDE SEQUENCE [LARGE SCALE GENOMIC DNA]</scope>
</reference>
<organism evidence="2 3">
    <name type="scientific">Vibrio phage VP-1</name>
    <dbReference type="NCBI Taxonomy" id="2234088"/>
    <lineage>
        <taxon>Viruses</taxon>
        <taxon>Duplodnaviria</taxon>
        <taxon>Heunggongvirae</taxon>
        <taxon>Uroviricota</taxon>
        <taxon>Caudoviricetes</taxon>
        <taxon>Pantevenvirales</taxon>
        <taxon>Ackermannviridae</taxon>
        <taxon>Vapseptimavirus</taxon>
        <taxon>Vapseptimavirus VAP7</taxon>
    </lineage>
</organism>
<proteinExistence type="predicted"/>